<comment type="subcellular location">
    <subcellularLocation>
        <location evidence="1">Membrane</location>
    </subcellularLocation>
</comment>
<dbReference type="VEuPathDB" id="FungiDB:SI65_06128"/>
<evidence type="ECO:0000256" key="5">
    <source>
        <dbReference type="ARBA" id="ARBA00022989"/>
    </source>
</evidence>
<name>A0A1E3BBC2_ASPCR</name>
<keyword evidence="6" id="KW-0560">Oxidoreductase</keyword>
<evidence type="ECO:0000256" key="6">
    <source>
        <dbReference type="ARBA" id="ARBA00023002"/>
    </source>
</evidence>
<evidence type="ECO:0000256" key="1">
    <source>
        <dbReference type="ARBA" id="ARBA00004370"/>
    </source>
</evidence>
<keyword evidence="2" id="KW-0349">Heme</keyword>
<evidence type="ECO:0000313" key="10">
    <source>
        <dbReference type="Proteomes" id="UP000094569"/>
    </source>
</evidence>
<dbReference type="GO" id="GO:0004497">
    <property type="term" value="F:monooxygenase activity"/>
    <property type="evidence" value="ECO:0007669"/>
    <property type="project" value="InterPro"/>
</dbReference>
<proteinExistence type="predicted"/>
<evidence type="ECO:0000256" key="4">
    <source>
        <dbReference type="ARBA" id="ARBA00022723"/>
    </source>
</evidence>
<evidence type="ECO:0000256" key="3">
    <source>
        <dbReference type="ARBA" id="ARBA00022692"/>
    </source>
</evidence>
<dbReference type="CDD" id="cd20626">
    <property type="entry name" value="CYP_Pc22g25500-like"/>
    <property type="match status" value="1"/>
</dbReference>
<keyword evidence="8" id="KW-0472">Membrane</keyword>
<dbReference type="GO" id="GO:0016020">
    <property type="term" value="C:membrane"/>
    <property type="evidence" value="ECO:0007669"/>
    <property type="project" value="UniProtKB-SubCell"/>
</dbReference>
<keyword evidence="3" id="KW-0812">Transmembrane</keyword>
<evidence type="ECO:0008006" key="11">
    <source>
        <dbReference type="Google" id="ProtNLM"/>
    </source>
</evidence>
<organism evidence="9 10">
    <name type="scientific">Aspergillus cristatus</name>
    <name type="common">Chinese Fuzhuan brick tea-fermentation fungus</name>
    <name type="synonym">Eurotium cristatum</name>
    <dbReference type="NCBI Taxonomy" id="573508"/>
    <lineage>
        <taxon>Eukaryota</taxon>
        <taxon>Fungi</taxon>
        <taxon>Dikarya</taxon>
        <taxon>Ascomycota</taxon>
        <taxon>Pezizomycotina</taxon>
        <taxon>Eurotiomycetes</taxon>
        <taxon>Eurotiomycetidae</taxon>
        <taxon>Eurotiales</taxon>
        <taxon>Aspergillaceae</taxon>
        <taxon>Aspergillus</taxon>
        <taxon>Aspergillus subgen. Aspergillus</taxon>
    </lineage>
</organism>
<dbReference type="Gene3D" id="1.10.630.10">
    <property type="entry name" value="Cytochrome P450"/>
    <property type="match status" value="1"/>
</dbReference>
<dbReference type="GO" id="GO:0020037">
    <property type="term" value="F:heme binding"/>
    <property type="evidence" value="ECO:0007669"/>
    <property type="project" value="InterPro"/>
</dbReference>
<dbReference type="PANTHER" id="PTHR24282">
    <property type="entry name" value="CYTOCHROME P450 FAMILY MEMBER"/>
    <property type="match status" value="1"/>
</dbReference>
<accession>A0A1E3BBC2</accession>
<dbReference type="PANTHER" id="PTHR24282:SF211">
    <property type="entry name" value="CYTOCHROME P450-RELATED"/>
    <property type="match status" value="1"/>
</dbReference>
<dbReference type="GO" id="GO:0005506">
    <property type="term" value="F:iron ion binding"/>
    <property type="evidence" value="ECO:0007669"/>
    <property type="project" value="InterPro"/>
</dbReference>
<dbReference type="InterPro" id="IPR036396">
    <property type="entry name" value="Cyt_P450_sf"/>
</dbReference>
<protein>
    <recommendedName>
        <fullName evidence="11">Cytochrome P450</fullName>
    </recommendedName>
</protein>
<evidence type="ECO:0000313" key="9">
    <source>
        <dbReference type="EMBL" id="ODM18257.1"/>
    </source>
</evidence>
<keyword evidence="7" id="KW-0408">Iron</keyword>
<dbReference type="InterPro" id="IPR050665">
    <property type="entry name" value="Cytochrome_P450_Monooxygen"/>
</dbReference>
<reference evidence="9 10" key="1">
    <citation type="journal article" date="2016" name="BMC Genomics">
        <title>Comparative genomic and transcriptomic analyses of the Fuzhuan brick tea-fermentation fungus Aspergillus cristatus.</title>
        <authorList>
            <person name="Ge Y."/>
            <person name="Wang Y."/>
            <person name="Liu Y."/>
            <person name="Tan Y."/>
            <person name="Ren X."/>
            <person name="Zhang X."/>
            <person name="Hyde K.D."/>
            <person name="Liu Y."/>
            <person name="Liu Z."/>
        </authorList>
    </citation>
    <scope>NUCLEOTIDE SEQUENCE [LARGE SCALE GENOMIC DNA]</scope>
    <source>
        <strain evidence="9 10">GZAAS20.1005</strain>
    </source>
</reference>
<gene>
    <name evidence="9" type="ORF">SI65_06128</name>
</gene>
<keyword evidence="10" id="KW-1185">Reference proteome</keyword>
<evidence type="ECO:0000256" key="7">
    <source>
        <dbReference type="ARBA" id="ARBA00023004"/>
    </source>
</evidence>
<dbReference type="OrthoDB" id="10029320at2759"/>
<comment type="caution">
    <text evidence="9">The sequence shown here is derived from an EMBL/GenBank/DDBJ whole genome shotgun (WGS) entry which is preliminary data.</text>
</comment>
<dbReference type="GO" id="GO:0016705">
    <property type="term" value="F:oxidoreductase activity, acting on paired donors, with incorporation or reduction of molecular oxygen"/>
    <property type="evidence" value="ECO:0007669"/>
    <property type="project" value="InterPro"/>
</dbReference>
<keyword evidence="5" id="KW-1133">Transmembrane helix</keyword>
<dbReference type="Proteomes" id="UP000094569">
    <property type="component" value="Unassembled WGS sequence"/>
</dbReference>
<sequence>MSDSLLLRFYIYHPQLFVAHSPSLKPDTEMTSQLAVVSALMGLTAFTMCRYTKPTTSKNKFHQSIDINRCHSIIAAEKHPNGLANHLTPYESRALPNERLQIAFGIKNAFTGMDEAYAKRFANHARDLVNLSSTEDWNELSGSLRDAVEMWTDDQERIRLTSMIQALSLRLILPVFFKNRLFYAEADAPLVDLAEAINRVWMETKNKDDILRFEDNVELQECLATIFPGSNFSDPEDNPLNLILPGFETMWRVVFRLTLEITFTTGQKHPEWADMLIAFANNPTTTQFTETHPDNKSHISISPKHLVNEALRLYPPTRRIYRAFKTSQNATIETLSADIEACHTSVDIWGSDAMIFSPGRWTERTSQQRQAFLPFGSVPFVCPARLAFGPRVIGLLVGCLVRGLRGGEWRVEGDGVNVDLSGGRLSNERGAYHDMYLVKK</sequence>
<dbReference type="STRING" id="573508.A0A1E3BBC2"/>
<evidence type="ECO:0000256" key="2">
    <source>
        <dbReference type="ARBA" id="ARBA00022617"/>
    </source>
</evidence>
<evidence type="ECO:0000256" key="8">
    <source>
        <dbReference type="ARBA" id="ARBA00023136"/>
    </source>
</evidence>
<dbReference type="SUPFAM" id="SSF48264">
    <property type="entry name" value="Cytochrome P450"/>
    <property type="match status" value="1"/>
</dbReference>
<dbReference type="EMBL" id="JXNT01000006">
    <property type="protein sequence ID" value="ODM18257.1"/>
    <property type="molecule type" value="Genomic_DNA"/>
</dbReference>
<keyword evidence="4" id="KW-0479">Metal-binding</keyword>
<dbReference type="AlphaFoldDB" id="A0A1E3BBC2"/>